<proteinExistence type="predicted"/>
<dbReference type="EMBL" id="JACHIO010000003">
    <property type="protein sequence ID" value="MBB5062432.1"/>
    <property type="molecule type" value="Genomic_DNA"/>
</dbReference>
<comment type="caution">
    <text evidence="1">The sequence shown here is derived from an EMBL/GenBank/DDBJ whole genome shotgun (WGS) entry which is preliminary data.</text>
</comment>
<gene>
    <name evidence="1" type="ORF">HDF15_000762</name>
</gene>
<dbReference type="Proteomes" id="UP000584867">
    <property type="component" value="Unassembled WGS sequence"/>
</dbReference>
<accession>A0A7W8E839</accession>
<evidence type="ECO:0000313" key="1">
    <source>
        <dbReference type="EMBL" id="MBB5062432.1"/>
    </source>
</evidence>
<reference evidence="1 2" key="1">
    <citation type="submission" date="2020-08" db="EMBL/GenBank/DDBJ databases">
        <title>Genomic Encyclopedia of Type Strains, Phase IV (KMG-V): Genome sequencing to study the core and pangenomes of soil and plant-associated prokaryotes.</title>
        <authorList>
            <person name="Whitman W."/>
        </authorList>
    </citation>
    <scope>NUCLEOTIDE SEQUENCE [LARGE SCALE GENOMIC DNA]</scope>
    <source>
        <strain evidence="1 2">X5P3</strain>
    </source>
</reference>
<sequence length="42" mass="4824">MLAYTAGLVLLSWLAAHFYDIPVRKTLTRLYKQRSTVAIVRS</sequence>
<dbReference type="AlphaFoldDB" id="A0A7W8E839"/>
<organism evidence="1 2">
    <name type="scientific">Granulicella mallensis</name>
    <dbReference type="NCBI Taxonomy" id="940614"/>
    <lineage>
        <taxon>Bacteria</taxon>
        <taxon>Pseudomonadati</taxon>
        <taxon>Acidobacteriota</taxon>
        <taxon>Terriglobia</taxon>
        <taxon>Terriglobales</taxon>
        <taxon>Acidobacteriaceae</taxon>
        <taxon>Granulicella</taxon>
    </lineage>
</organism>
<name>A0A7W8E839_9BACT</name>
<protein>
    <submittedName>
        <fullName evidence="1">Cytochrome c biogenesis protein CcdA</fullName>
    </submittedName>
</protein>
<evidence type="ECO:0000313" key="2">
    <source>
        <dbReference type="Proteomes" id="UP000584867"/>
    </source>
</evidence>